<dbReference type="GO" id="GO:0005524">
    <property type="term" value="F:ATP binding"/>
    <property type="evidence" value="ECO:0007669"/>
    <property type="project" value="UniProtKB-KW"/>
</dbReference>
<evidence type="ECO:0000256" key="3">
    <source>
        <dbReference type="ARBA" id="ARBA00022679"/>
    </source>
</evidence>
<keyword evidence="4" id="KW-0547">Nucleotide-binding</keyword>
<keyword evidence="3" id="KW-0808">Transferase</keyword>
<reference evidence="9 10" key="1">
    <citation type="submission" date="2020-06" db="EMBL/GenBank/DDBJ databases">
        <title>Transcriptomic and genomic resources for Thalictrum thalictroides and T. hernandezii: Facilitating candidate gene discovery in an emerging model plant lineage.</title>
        <authorList>
            <person name="Arias T."/>
            <person name="Riano-Pachon D.M."/>
            <person name="Di Stilio V.S."/>
        </authorList>
    </citation>
    <scope>NUCLEOTIDE SEQUENCE [LARGE SCALE GENOMIC DNA]</scope>
    <source>
        <strain evidence="10">cv. WT478/WT964</strain>
        <tissue evidence="9">Leaves</tissue>
    </source>
</reference>
<dbReference type="InterPro" id="IPR050629">
    <property type="entry name" value="STE20/SPS1-PAK"/>
</dbReference>
<proteinExistence type="inferred from homology"/>
<dbReference type="PANTHER" id="PTHR48012">
    <property type="entry name" value="STERILE20-LIKE KINASE, ISOFORM B-RELATED"/>
    <property type="match status" value="1"/>
</dbReference>
<dbReference type="Gene3D" id="1.10.510.10">
    <property type="entry name" value="Transferase(Phosphotransferase) domain 1"/>
    <property type="match status" value="1"/>
</dbReference>
<evidence type="ECO:0000313" key="10">
    <source>
        <dbReference type="Proteomes" id="UP000554482"/>
    </source>
</evidence>
<keyword evidence="2" id="KW-0723">Serine/threonine-protein kinase</keyword>
<keyword evidence="6" id="KW-0067">ATP-binding</keyword>
<dbReference type="GO" id="GO:0005737">
    <property type="term" value="C:cytoplasm"/>
    <property type="evidence" value="ECO:0007669"/>
    <property type="project" value="TreeGrafter"/>
</dbReference>
<protein>
    <submittedName>
        <fullName evidence="9">Uncharacterized protein</fullName>
    </submittedName>
</protein>
<keyword evidence="5" id="KW-0418">Kinase</keyword>
<sequence>MVYGYPQVVNCKDPSFERVGDPKLMSYYLGQKQKLSAKFKNFVIRCLNDNPANRPTAGELLQDPFLQFEIENTTELLEEIMFARKLHSQIEDNTILGWSLRERLLKLIPESKCVEQGGNSNDNELDNSMVPVQNIQHSVEYVKSEIQFIKVLNMNKRVNIHLNNIEIAMSNFEDSAIQFHTLLEG</sequence>
<evidence type="ECO:0000256" key="2">
    <source>
        <dbReference type="ARBA" id="ARBA00022527"/>
    </source>
</evidence>
<dbReference type="OrthoDB" id="266718at2759"/>
<keyword evidence="10" id="KW-1185">Reference proteome</keyword>
<name>A0A7J6W910_THATH</name>
<evidence type="ECO:0000256" key="8">
    <source>
        <dbReference type="ARBA" id="ARBA00048679"/>
    </source>
</evidence>
<comment type="catalytic activity">
    <reaction evidence="8">
        <text>L-seryl-[protein] + ATP = O-phospho-L-seryl-[protein] + ADP + H(+)</text>
        <dbReference type="Rhea" id="RHEA:17989"/>
        <dbReference type="Rhea" id="RHEA-COMP:9863"/>
        <dbReference type="Rhea" id="RHEA-COMP:11604"/>
        <dbReference type="ChEBI" id="CHEBI:15378"/>
        <dbReference type="ChEBI" id="CHEBI:29999"/>
        <dbReference type="ChEBI" id="CHEBI:30616"/>
        <dbReference type="ChEBI" id="CHEBI:83421"/>
        <dbReference type="ChEBI" id="CHEBI:456216"/>
        <dbReference type="EC" id="2.7.11.1"/>
    </reaction>
</comment>
<dbReference type="Proteomes" id="UP000554482">
    <property type="component" value="Unassembled WGS sequence"/>
</dbReference>
<comment type="similarity">
    <text evidence="1">Belongs to the protein kinase superfamily. STE Ser/Thr protein kinase family. STE20 subfamily.</text>
</comment>
<comment type="catalytic activity">
    <reaction evidence="7">
        <text>L-threonyl-[protein] + ATP = O-phospho-L-threonyl-[protein] + ADP + H(+)</text>
        <dbReference type="Rhea" id="RHEA:46608"/>
        <dbReference type="Rhea" id="RHEA-COMP:11060"/>
        <dbReference type="Rhea" id="RHEA-COMP:11605"/>
        <dbReference type="ChEBI" id="CHEBI:15378"/>
        <dbReference type="ChEBI" id="CHEBI:30013"/>
        <dbReference type="ChEBI" id="CHEBI:30616"/>
        <dbReference type="ChEBI" id="CHEBI:61977"/>
        <dbReference type="ChEBI" id="CHEBI:456216"/>
        <dbReference type="EC" id="2.7.11.1"/>
    </reaction>
</comment>
<evidence type="ECO:0000256" key="5">
    <source>
        <dbReference type="ARBA" id="ARBA00022777"/>
    </source>
</evidence>
<organism evidence="9 10">
    <name type="scientific">Thalictrum thalictroides</name>
    <name type="common">Rue-anemone</name>
    <name type="synonym">Anemone thalictroides</name>
    <dbReference type="NCBI Taxonomy" id="46969"/>
    <lineage>
        <taxon>Eukaryota</taxon>
        <taxon>Viridiplantae</taxon>
        <taxon>Streptophyta</taxon>
        <taxon>Embryophyta</taxon>
        <taxon>Tracheophyta</taxon>
        <taxon>Spermatophyta</taxon>
        <taxon>Magnoliopsida</taxon>
        <taxon>Ranunculales</taxon>
        <taxon>Ranunculaceae</taxon>
        <taxon>Thalictroideae</taxon>
        <taxon>Thalictrum</taxon>
    </lineage>
</organism>
<accession>A0A7J6W910</accession>
<dbReference type="InterPro" id="IPR011009">
    <property type="entry name" value="Kinase-like_dom_sf"/>
</dbReference>
<dbReference type="GO" id="GO:0004674">
    <property type="term" value="F:protein serine/threonine kinase activity"/>
    <property type="evidence" value="ECO:0007669"/>
    <property type="project" value="UniProtKB-KW"/>
</dbReference>
<gene>
    <name evidence="9" type="ORF">FRX31_017537</name>
</gene>
<evidence type="ECO:0000313" key="9">
    <source>
        <dbReference type="EMBL" id="KAF5192875.1"/>
    </source>
</evidence>
<evidence type="ECO:0000256" key="6">
    <source>
        <dbReference type="ARBA" id="ARBA00022840"/>
    </source>
</evidence>
<dbReference type="EMBL" id="JABWDY010020821">
    <property type="protein sequence ID" value="KAF5192875.1"/>
    <property type="molecule type" value="Genomic_DNA"/>
</dbReference>
<dbReference type="AlphaFoldDB" id="A0A7J6W910"/>
<dbReference type="SUPFAM" id="SSF56112">
    <property type="entry name" value="Protein kinase-like (PK-like)"/>
    <property type="match status" value="1"/>
</dbReference>
<dbReference type="PANTHER" id="PTHR48012:SF10">
    <property type="entry name" value="FI20177P1"/>
    <property type="match status" value="1"/>
</dbReference>
<evidence type="ECO:0000256" key="7">
    <source>
        <dbReference type="ARBA" id="ARBA00047899"/>
    </source>
</evidence>
<evidence type="ECO:0000256" key="4">
    <source>
        <dbReference type="ARBA" id="ARBA00022741"/>
    </source>
</evidence>
<evidence type="ECO:0000256" key="1">
    <source>
        <dbReference type="ARBA" id="ARBA00008874"/>
    </source>
</evidence>
<comment type="caution">
    <text evidence="9">The sequence shown here is derived from an EMBL/GenBank/DDBJ whole genome shotgun (WGS) entry which is preliminary data.</text>
</comment>